<dbReference type="RefSeq" id="WP_077114900.1">
    <property type="nucleotide sequence ID" value="NZ_LOKT01000004.1"/>
</dbReference>
<comment type="caution">
    <text evidence="1">The sequence shown here is derived from an EMBL/GenBank/DDBJ whole genome shotgun (WGS) entry which is preliminary data.</text>
</comment>
<name>A0A1V2TKM3_9NOCA</name>
<dbReference type="STRING" id="1538463.B0T36_07100"/>
<protein>
    <recommendedName>
        <fullName evidence="3">1,4-alpha-glucan branching enzyme</fullName>
    </recommendedName>
</protein>
<evidence type="ECO:0000313" key="2">
    <source>
        <dbReference type="Proteomes" id="UP000188836"/>
    </source>
</evidence>
<dbReference type="AlphaFoldDB" id="A0A1V2TKM3"/>
<evidence type="ECO:0000313" key="1">
    <source>
        <dbReference type="EMBL" id="ONM50080.1"/>
    </source>
</evidence>
<gene>
    <name evidence="1" type="ORF">B0T46_03005</name>
</gene>
<dbReference type="EMBL" id="MUMY01000002">
    <property type="protein sequence ID" value="ONM50080.1"/>
    <property type="molecule type" value="Genomic_DNA"/>
</dbReference>
<dbReference type="OrthoDB" id="9808866at2"/>
<dbReference type="Proteomes" id="UP000188836">
    <property type="component" value="Unassembled WGS sequence"/>
</dbReference>
<accession>A0A1V2TKM3</accession>
<sequence>MKGGLSAAPGDTLVTTSHETIRQWAEERGANPATMPGSEGDEKVGVLRLDFPRYGGAVLRPVAWEDWFATFDARNLSFRYQEIRADGSPSNFFRIERAHSNDRESAHP</sequence>
<reference evidence="1 2" key="1">
    <citation type="journal article" date="2016" name="Antonie Van Leeuwenhoek">
        <title>Nocardia donostiensis sp. nov., isolated from human respiratory specimens.</title>
        <authorList>
            <person name="Ercibengoa M."/>
            <person name="Bell M."/>
            <person name="Marimon J.M."/>
            <person name="Humrighouse B."/>
            <person name="Klenk H.P."/>
            <person name="Potter G."/>
            <person name="Perez-Trallero E."/>
        </authorList>
    </citation>
    <scope>NUCLEOTIDE SEQUENCE [LARGE SCALE GENOMIC DNA]</scope>
    <source>
        <strain evidence="1 2">X1655</strain>
    </source>
</reference>
<proteinExistence type="predicted"/>
<keyword evidence="2" id="KW-1185">Reference proteome</keyword>
<organism evidence="1 2">
    <name type="scientific">Nocardia donostiensis</name>
    <dbReference type="NCBI Taxonomy" id="1538463"/>
    <lineage>
        <taxon>Bacteria</taxon>
        <taxon>Bacillati</taxon>
        <taxon>Actinomycetota</taxon>
        <taxon>Actinomycetes</taxon>
        <taxon>Mycobacteriales</taxon>
        <taxon>Nocardiaceae</taxon>
        <taxon>Nocardia</taxon>
    </lineage>
</organism>
<evidence type="ECO:0008006" key="3">
    <source>
        <dbReference type="Google" id="ProtNLM"/>
    </source>
</evidence>